<dbReference type="HOGENOM" id="CLU_010124_0_0_11"/>
<dbReference type="eggNOG" id="COG1483">
    <property type="taxonomic scope" value="Bacteria"/>
</dbReference>
<dbReference type="Pfam" id="PF18731">
    <property type="entry name" value="HEPN_Swt1"/>
    <property type="match status" value="1"/>
</dbReference>
<feature type="domain" description="Swt1-like HEPN" evidence="3">
    <location>
        <begin position="11"/>
        <end position="123"/>
    </location>
</feature>
<accession>D2QAP0</accession>
<name>D2QAP0_BIFDB</name>
<dbReference type="InterPro" id="IPR041650">
    <property type="entry name" value="HEPN_Swt1"/>
</dbReference>
<dbReference type="GeneID" id="31606452"/>
<sequence length="1138" mass="127092">MAMNNRDRIGKALDLLAEGLMDPVDEIMTKTFQTKDWNRTWSEREAEKHGSKPLDMTKGDVQTQLRAITEFGREFNGILPRSQQAYASELREVRAKWAHMEPFTSDETIRALSTIELLLAAMDAPDSASDVRRIRDTLQRTVYEDHTRKISKNKTLMVAAGQGMKPWREVIRPHDDVASGRFTASEFAADLYQVAVDRSICEPGNAYGDPVEFFSRTYLTEGLKDLLSRAVKRLEGDGSGSPVVNLQTNFGGGKTHSLLALYHLFGDTPVGALSSDVQDLVSRLGVEWTPGNIRRVALVGTKLNAGKPDVKYDGTEVRTIWGELAWQLGGREAYDMIAENDRNGTNPGHLLDDILAKYGPCLILIDEWVAYAKQLVGHDDLPAGPFDNQFVFAQSLTEAVRTSGHCMLVMSIPASDTGQGSDIEVGGENGQQALRELQNVVRRTADQWRPSTRDESFEIVRKRLFEEPDAEAQEQIALTARRFVDMYRANPKSYPSDVSGMDYEKRIRASYPLHPELLDLLYEDWSSLETFQRTRGVLTLVSNIIHELWTSDDTSPLILPGNVPLDADSVNSNLTQYLHDPWKPIIDTDVAGPNSTPASIDAERPALGQRHLTQRIARTIFMGSAPRANAQNPYVGEQNIRLGTEMPGDADGNLGNALSLLEQNSTYFFNEGARYRYSLQPSITKTARDYAERLREDPETVYNEITRRLRSEGAGGRRGKFRRVCVAPGGSDGIPDVDEVTLVIMHPRWSLNKNGMKDQGTSETARWIRDVIERRGSAQRANRNMVVFLVADKDTLELAEDSTRLYLGWKQVVDREKQLNLTHQQLDQANDRKEELDRTLNDRIRNAYQWCVYPQQDNPAGAYTLDSSRVPDSGTGSMAERTGNLLARNDMLIEGYSGDNIGYEIISNVRSAFHDGVLAAGELWDFITRFPYMPRFADREVLDHAIEDVPNHPMEPSMRFALASGRDPETGDFHNLIIPGVTPQSMTIQATNSTLLVEWDVAVAAHEQELQREAAAYVSVVDHVAADLVSPGGHGDSADTKHTPDSSAVSAPAAAESLKVRKKRYYASVELDPESLNRQLAQLNEAILDQLRMGRAHISINLDIQAENADGFDDNIMNVIGENARSLRNVKESEFEEE</sequence>
<dbReference type="RefSeq" id="WP_003839950.1">
    <property type="nucleotide sequence ID" value="NC_013714.1"/>
</dbReference>
<gene>
    <name evidence="4" type="ordered locus">BDP_1257</name>
</gene>
<dbReference type="KEGG" id="bde:BDP_1257"/>
<dbReference type="AlphaFoldDB" id="D2QAP0"/>
<feature type="region of interest" description="Disordered" evidence="2">
    <location>
        <begin position="1030"/>
        <end position="1054"/>
    </location>
</feature>
<feature type="coiled-coil region" evidence="1">
    <location>
        <begin position="819"/>
        <end position="846"/>
    </location>
</feature>
<dbReference type="STRING" id="401473.BDP_1257"/>
<reference evidence="4 5" key="1">
    <citation type="journal article" date="2009" name="PLoS Genet.">
        <title>The Bifidobacterium dentium Bd1 genome sequence reflects its genetic adaptation to the human oral cavity.</title>
        <authorList>
            <person name="Ventura M."/>
            <person name="Turroni F."/>
            <person name="Zomer A."/>
            <person name="Foroni E."/>
            <person name="Giubellini V."/>
            <person name="Bottacini F."/>
            <person name="Canchaya C."/>
            <person name="Claesson M.J."/>
            <person name="He F."/>
            <person name="Mantzourani M."/>
            <person name="Mulas L."/>
            <person name="Ferrarini A."/>
            <person name="Gao B."/>
            <person name="Delledonne M."/>
            <person name="Henrissat B."/>
            <person name="Coutinho P."/>
            <person name="Oggioni M."/>
            <person name="Gupta R.S."/>
            <person name="Zhang Z."/>
            <person name="Beighton D."/>
            <person name="Fitzgerald G.F."/>
            <person name="O'Toole P.W."/>
            <person name="van Sinderen D."/>
        </authorList>
    </citation>
    <scope>NUCLEOTIDE SEQUENCE [LARGE SCALE GENOMIC DNA]</scope>
    <source>
        <strain evidence="5">ATCC 27534 / DSM 20436 / JCM 1195 / Bd1</strain>
    </source>
</reference>
<keyword evidence="1" id="KW-0175">Coiled coil</keyword>
<organism evidence="4 5">
    <name type="scientific">Bifidobacterium dentium (strain ATCC 27534 / DSM 20436 / JCM 1195 / Bd1)</name>
    <dbReference type="NCBI Taxonomy" id="401473"/>
    <lineage>
        <taxon>Bacteria</taxon>
        <taxon>Bacillati</taxon>
        <taxon>Actinomycetota</taxon>
        <taxon>Actinomycetes</taxon>
        <taxon>Bifidobacteriales</taxon>
        <taxon>Bifidobacteriaceae</taxon>
        <taxon>Bifidobacterium</taxon>
    </lineage>
</organism>
<evidence type="ECO:0000256" key="2">
    <source>
        <dbReference type="SAM" id="MobiDB-lite"/>
    </source>
</evidence>
<dbReference type="Pfam" id="PF04465">
    <property type="entry name" value="DUF499"/>
    <property type="match status" value="1"/>
</dbReference>
<evidence type="ECO:0000313" key="5">
    <source>
        <dbReference type="Proteomes" id="UP000008693"/>
    </source>
</evidence>
<dbReference type="Proteomes" id="UP000008693">
    <property type="component" value="Chromosome"/>
</dbReference>
<dbReference type="InterPro" id="IPR007555">
    <property type="entry name" value="DUF499"/>
</dbReference>
<proteinExistence type="predicted"/>
<protein>
    <submittedName>
        <fullName evidence="4">AAA family ATPase</fullName>
    </submittedName>
</protein>
<dbReference type="EMBL" id="CP001750">
    <property type="protein sequence ID" value="ADB09876.1"/>
    <property type="molecule type" value="Genomic_DNA"/>
</dbReference>
<evidence type="ECO:0000256" key="1">
    <source>
        <dbReference type="SAM" id="Coils"/>
    </source>
</evidence>
<evidence type="ECO:0000313" key="4">
    <source>
        <dbReference type="EMBL" id="ADB09876.1"/>
    </source>
</evidence>
<keyword evidence="5" id="KW-1185">Reference proteome</keyword>
<evidence type="ECO:0000259" key="3">
    <source>
        <dbReference type="Pfam" id="PF18731"/>
    </source>
</evidence>